<keyword evidence="2" id="KW-1185">Reference proteome</keyword>
<dbReference type="OrthoDB" id="9775333at2"/>
<proteinExistence type="predicted"/>
<protein>
    <submittedName>
        <fullName evidence="1">Type VI secretion system baseplate subunit TssK</fullName>
    </submittedName>
</protein>
<name>A0A4Y9T1H6_9BURK</name>
<evidence type="ECO:0000313" key="2">
    <source>
        <dbReference type="Proteomes" id="UP000297258"/>
    </source>
</evidence>
<dbReference type="AlphaFoldDB" id="A0A4Y9T1H6"/>
<organism evidence="1 2">
    <name type="scientific">Massilia horti</name>
    <dbReference type="NCBI Taxonomy" id="2562153"/>
    <lineage>
        <taxon>Bacteria</taxon>
        <taxon>Pseudomonadati</taxon>
        <taxon>Pseudomonadota</taxon>
        <taxon>Betaproteobacteria</taxon>
        <taxon>Burkholderiales</taxon>
        <taxon>Oxalobacteraceae</taxon>
        <taxon>Telluria group</taxon>
        <taxon>Massilia</taxon>
    </lineage>
</organism>
<gene>
    <name evidence="1" type="primary">tssK</name>
    <name evidence="1" type="ORF">E4O92_06925</name>
</gene>
<dbReference type="Proteomes" id="UP000297258">
    <property type="component" value="Unassembled WGS sequence"/>
</dbReference>
<dbReference type="Pfam" id="PF05936">
    <property type="entry name" value="T6SS_VasE"/>
    <property type="match status" value="1"/>
</dbReference>
<comment type="caution">
    <text evidence="1">The sequence shown here is derived from an EMBL/GenBank/DDBJ whole genome shotgun (WGS) entry which is preliminary data.</text>
</comment>
<evidence type="ECO:0000313" key="1">
    <source>
        <dbReference type="EMBL" id="TFW33376.1"/>
    </source>
</evidence>
<dbReference type="RefSeq" id="WP_135189031.1">
    <property type="nucleotide sequence ID" value="NZ_SPUM01000041.1"/>
</dbReference>
<accession>A0A4Y9T1H6</accession>
<dbReference type="InterPro" id="IPR010263">
    <property type="entry name" value="T6SS_TssK"/>
</dbReference>
<sequence length="448" mass="49661">MNHPQKVLWGEGLFLRPQHFQQQDRYHEARLNQTARALHPYAWGVRKLAIDAEALKSDVLRVTDLSLVFPDGELYRAPQADALPLQARLGELAPTVQAITFHAALPSVKMHGENCAGSAEDKADARYALHESDTQDLFTRAADAPVTYLRKTLRLVSELEALESYESIPLVRLRRVATGGFEIDPSFTPPSVSIEGAPGLSTQLARLMEKLLAKVNALYGHYREPSKNVVEIRGGDMSSFWLLHTASTGYAALTHYLSHRELHPERLFAELLTLAGSLMTYSRSYKLEDLPAYVHQNPGPAFARIDEIIRNLLDTVISSKYFSIALKHERTSYHLGALDSGKINAQTALYLAVAADLPALQLVEVVPLRFKVGAPEDVDKFVLSAMPGVKLVHAPQVPAALPVRPDTYYFVLENKGVLYENMLKAQAISIYVPNGIRDLKLELIAIAA</sequence>
<dbReference type="PANTHER" id="PTHR35566:SF1">
    <property type="entry name" value="TYPE VI SECRETION SYSTEM BASEPLATE COMPONENT TSSK1"/>
    <property type="match status" value="1"/>
</dbReference>
<dbReference type="NCBIfam" id="TIGR03353">
    <property type="entry name" value="VI_chp_4"/>
    <property type="match status" value="1"/>
</dbReference>
<dbReference type="EMBL" id="SPUM01000041">
    <property type="protein sequence ID" value="TFW33376.1"/>
    <property type="molecule type" value="Genomic_DNA"/>
</dbReference>
<dbReference type="PANTHER" id="PTHR35566">
    <property type="entry name" value="BLR3599 PROTEIN"/>
    <property type="match status" value="1"/>
</dbReference>
<reference evidence="1 2" key="1">
    <citation type="submission" date="2019-03" db="EMBL/GenBank/DDBJ databases">
        <title>Draft genome of Massilia hortus sp. nov., a novel bacterial species of the Oxalobacteraceae family.</title>
        <authorList>
            <person name="Peta V."/>
            <person name="Raths R."/>
            <person name="Bucking H."/>
        </authorList>
    </citation>
    <scope>NUCLEOTIDE SEQUENCE [LARGE SCALE GENOMIC DNA]</scope>
    <source>
        <strain evidence="1 2">ONC3</strain>
    </source>
</reference>